<keyword evidence="10" id="KW-0472">Membrane</keyword>
<dbReference type="GO" id="GO:0003723">
    <property type="term" value="F:RNA binding"/>
    <property type="evidence" value="ECO:0007669"/>
    <property type="project" value="UniProtKB-KW"/>
</dbReference>
<evidence type="ECO:0000256" key="6">
    <source>
        <dbReference type="ARBA" id="ARBA00030245"/>
    </source>
</evidence>
<dbReference type="GO" id="GO:0006417">
    <property type="term" value="P:regulation of translation"/>
    <property type="evidence" value="ECO:0007669"/>
    <property type="project" value="UniProtKB-KW"/>
</dbReference>
<name>A0A823A1U7_NELNU</name>
<evidence type="ECO:0000256" key="2">
    <source>
        <dbReference type="ARBA" id="ARBA00022540"/>
    </source>
</evidence>
<dbReference type="PANTHER" id="PTHR11960">
    <property type="entry name" value="EUKARYOTIC TRANSLATION INITIATION FACTOR 4E RELATED"/>
    <property type="match status" value="1"/>
</dbReference>
<dbReference type="InterPro" id="IPR023398">
    <property type="entry name" value="TIF_eIF4e-like"/>
</dbReference>
<keyword evidence="10" id="KW-1133">Transmembrane helix</keyword>
<evidence type="ECO:0000313" key="12">
    <source>
        <dbReference type="Proteomes" id="UP000607653"/>
    </source>
</evidence>
<dbReference type="PANTHER" id="PTHR11960:SF8">
    <property type="entry name" value="EUKARYOTIC TRANSLATION INITIATION FACTOR 4E1-RELATED"/>
    <property type="match status" value="1"/>
</dbReference>
<dbReference type="Gene3D" id="3.30.760.10">
    <property type="entry name" value="RNA Cap, Translation Initiation Factor Eif4e"/>
    <property type="match status" value="1"/>
</dbReference>
<evidence type="ECO:0000256" key="5">
    <source>
        <dbReference type="ARBA" id="ARBA00022917"/>
    </source>
</evidence>
<evidence type="ECO:0000256" key="9">
    <source>
        <dbReference type="RuleBase" id="RU004374"/>
    </source>
</evidence>
<gene>
    <name evidence="11" type="ORF">HUJ06_018055</name>
</gene>
<proteinExistence type="inferred from homology"/>
<dbReference type="Pfam" id="PF01652">
    <property type="entry name" value="IF4E"/>
    <property type="match status" value="1"/>
</dbReference>
<comment type="similarity">
    <text evidence="1 9">Belongs to the eukaryotic initiation factor 4E family.</text>
</comment>
<evidence type="ECO:0000256" key="8">
    <source>
        <dbReference type="ARBA" id="ARBA00041713"/>
    </source>
</evidence>
<comment type="caution">
    <text evidence="11">The sequence shown here is derived from an EMBL/GenBank/DDBJ whole genome shotgun (WGS) entry which is preliminary data.</text>
</comment>
<keyword evidence="5 9" id="KW-0648">Protein biosynthesis</keyword>
<evidence type="ECO:0000313" key="11">
    <source>
        <dbReference type="EMBL" id="DAD48118.1"/>
    </source>
</evidence>
<keyword evidence="2 9" id="KW-0396">Initiation factor</keyword>
<sequence>MIGEQFEHGEEICGAVINVRGKQEKISLWTKNASNETAQVTTLIQPKANELLFSFSASSYTYLVHIVGFFSIYNLIFFFFVLVDKTLFSKIIWTPSW</sequence>
<dbReference type="Proteomes" id="UP000607653">
    <property type="component" value="Unassembled WGS sequence"/>
</dbReference>
<dbReference type="SUPFAM" id="SSF55418">
    <property type="entry name" value="eIF4e-like"/>
    <property type="match status" value="1"/>
</dbReference>
<evidence type="ECO:0000256" key="1">
    <source>
        <dbReference type="ARBA" id="ARBA00009860"/>
    </source>
</evidence>
<keyword evidence="12" id="KW-1185">Reference proteome</keyword>
<reference evidence="11 12" key="1">
    <citation type="journal article" date="2020" name="Mol. Biol. Evol.">
        <title>Distinct Expression and Methylation Patterns for Genes with Different Fates following a Single Whole-Genome Duplication in Flowering Plants.</title>
        <authorList>
            <person name="Shi T."/>
            <person name="Rahmani R.S."/>
            <person name="Gugger P.F."/>
            <person name="Wang M."/>
            <person name="Li H."/>
            <person name="Zhang Y."/>
            <person name="Li Z."/>
            <person name="Wang Q."/>
            <person name="Van de Peer Y."/>
            <person name="Marchal K."/>
            <person name="Chen J."/>
        </authorList>
    </citation>
    <scope>NUCLEOTIDE SEQUENCE [LARGE SCALE GENOMIC DNA]</scope>
    <source>
        <tissue evidence="11">Leaf</tissue>
    </source>
</reference>
<evidence type="ECO:0000256" key="10">
    <source>
        <dbReference type="SAM" id="Phobius"/>
    </source>
</evidence>
<keyword evidence="10" id="KW-0812">Transmembrane</keyword>
<dbReference type="EMBL" id="DUZY01000008">
    <property type="protein sequence ID" value="DAD48118.1"/>
    <property type="molecule type" value="Genomic_DNA"/>
</dbReference>
<evidence type="ECO:0000256" key="7">
    <source>
        <dbReference type="ARBA" id="ARBA00032656"/>
    </source>
</evidence>
<evidence type="ECO:0000256" key="4">
    <source>
        <dbReference type="ARBA" id="ARBA00022884"/>
    </source>
</evidence>
<organism evidence="11 12">
    <name type="scientific">Nelumbo nucifera</name>
    <name type="common">Sacred lotus</name>
    <dbReference type="NCBI Taxonomy" id="4432"/>
    <lineage>
        <taxon>Eukaryota</taxon>
        <taxon>Viridiplantae</taxon>
        <taxon>Streptophyta</taxon>
        <taxon>Embryophyta</taxon>
        <taxon>Tracheophyta</taxon>
        <taxon>Spermatophyta</taxon>
        <taxon>Magnoliopsida</taxon>
        <taxon>Proteales</taxon>
        <taxon>Nelumbonaceae</taxon>
        <taxon>Nelumbo</taxon>
    </lineage>
</organism>
<keyword evidence="3" id="KW-0810">Translation regulation</keyword>
<dbReference type="GO" id="GO:0003743">
    <property type="term" value="F:translation initiation factor activity"/>
    <property type="evidence" value="ECO:0007669"/>
    <property type="project" value="UniProtKB-KW"/>
</dbReference>
<feature type="transmembrane region" description="Helical" evidence="10">
    <location>
        <begin position="62"/>
        <end position="83"/>
    </location>
</feature>
<dbReference type="AlphaFoldDB" id="A0A823A1U7"/>
<accession>A0A823A1U7</accession>
<dbReference type="InterPro" id="IPR001040">
    <property type="entry name" value="TIF_eIF_4E"/>
</dbReference>
<evidence type="ECO:0000256" key="3">
    <source>
        <dbReference type="ARBA" id="ARBA00022845"/>
    </source>
</evidence>
<protein>
    <recommendedName>
        <fullName evidence="7">eIF-4F 25 kDa subunit</fullName>
    </recommendedName>
    <alternativeName>
        <fullName evidence="8">eIF-4F p26 subunit</fullName>
    </alternativeName>
    <alternativeName>
        <fullName evidence="6">mRNA cap-binding protein</fullName>
    </alternativeName>
</protein>
<keyword evidence="4 9" id="KW-0694">RNA-binding</keyword>